<feature type="chain" id="PRO_5036381281" evidence="1">
    <location>
        <begin position="16"/>
        <end position="56"/>
    </location>
</feature>
<dbReference type="AlphaFoldDB" id="A0A6A4E1T4"/>
<evidence type="ECO:0000256" key="1">
    <source>
        <dbReference type="SAM" id="SignalP"/>
    </source>
</evidence>
<name>A0A6A4E1T4_9STRA</name>
<evidence type="ECO:0000313" key="3">
    <source>
        <dbReference type="EMBL" id="KAE9314817.1"/>
    </source>
</evidence>
<dbReference type="Proteomes" id="UP000429607">
    <property type="component" value="Unassembled WGS sequence"/>
</dbReference>
<sequence>MRLLIFWLPVGSSHTSPVLTKCCWTSSFGFGGCLRRLRLFWSNGKSQLSISSSMSA</sequence>
<reference evidence="3 5" key="1">
    <citation type="submission" date="2018-08" db="EMBL/GenBank/DDBJ databases">
        <title>Genomic investigation of the strawberry pathogen Phytophthora fragariae indicates pathogenicity is determined by transcriptional variation in three key races.</title>
        <authorList>
            <person name="Adams T.M."/>
            <person name="Armitage A.D."/>
            <person name="Sobczyk M.K."/>
            <person name="Bates H.J."/>
            <person name="Dunwell J.M."/>
            <person name="Nellist C.F."/>
            <person name="Harrison R.J."/>
        </authorList>
    </citation>
    <scope>NUCLEOTIDE SEQUENCE [LARGE SCALE GENOMIC DNA]</scope>
    <source>
        <strain evidence="2 4">SCRP249</strain>
        <strain evidence="3 5">SCRP333</strain>
    </source>
</reference>
<evidence type="ECO:0000313" key="4">
    <source>
        <dbReference type="Proteomes" id="UP000429607"/>
    </source>
</evidence>
<accession>A0A6A4E1T4</accession>
<keyword evidence="1" id="KW-0732">Signal</keyword>
<protein>
    <submittedName>
        <fullName evidence="3">Uncharacterized protein</fullName>
    </submittedName>
</protein>
<dbReference type="EMBL" id="QXFV01001500">
    <property type="protein sequence ID" value="KAE9004410.1"/>
    <property type="molecule type" value="Genomic_DNA"/>
</dbReference>
<dbReference type="EMBL" id="QXFT01001588">
    <property type="protein sequence ID" value="KAE9314817.1"/>
    <property type="molecule type" value="Genomic_DNA"/>
</dbReference>
<keyword evidence="5" id="KW-1185">Reference proteome</keyword>
<gene>
    <name evidence="2" type="ORF">PR001_g17723</name>
    <name evidence="3" type="ORF">PR003_g19145</name>
</gene>
<dbReference type="PROSITE" id="PS51257">
    <property type="entry name" value="PROKAR_LIPOPROTEIN"/>
    <property type="match status" value="1"/>
</dbReference>
<feature type="signal peptide" evidence="1">
    <location>
        <begin position="1"/>
        <end position="15"/>
    </location>
</feature>
<comment type="caution">
    <text evidence="3">The sequence shown here is derived from an EMBL/GenBank/DDBJ whole genome shotgun (WGS) entry which is preliminary data.</text>
</comment>
<organism evidence="3 5">
    <name type="scientific">Phytophthora rubi</name>
    <dbReference type="NCBI Taxonomy" id="129364"/>
    <lineage>
        <taxon>Eukaryota</taxon>
        <taxon>Sar</taxon>
        <taxon>Stramenopiles</taxon>
        <taxon>Oomycota</taxon>
        <taxon>Peronosporomycetes</taxon>
        <taxon>Peronosporales</taxon>
        <taxon>Peronosporaceae</taxon>
        <taxon>Phytophthora</taxon>
    </lineage>
</organism>
<proteinExistence type="predicted"/>
<evidence type="ECO:0000313" key="2">
    <source>
        <dbReference type="EMBL" id="KAE9004410.1"/>
    </source>
</evidence>
<evidence type="ECO:0000313" key="5">
    <source>
        <dbReference type="Proteomes" id="UP000434957"/>
    </source>
</evidence>
<dbReference type="Proteomes" id="UP000434957">
    <property type="component" value="Unassembled WGS sequence"/>
</dbReference>